<dbReference type="STRING" id="35608.A0A2U1M6S7"/>
<name>A0A2U1M6S7_ARTAN</name>
<evidence type="ECO:0000313" key="3">
    <source>
        <dbReference type="Proteomes" id="UP000245207"/>
    </source>
</evidence>
<comment type="caution">
    <text evidence="2">The sequence shown here is derived from an EMBL/GenBank/DDBJ whole genome shotgun (WGS) entry which is preliminary data.</text>
</comment>
<dbReference type="AlphaFoldDB" id="A0A2U1M6S7"/>
<sequence>MFTFHHKCSHLNIINLCFADDLFLFAHGDAQSAGFIMESLEEFKESVLSSMHIYWASVFVLPARIVSDLEQLMRGFLWKGYSKVAWEVVCLPKEEGGLGIRRLESFNTALIAAHIWRYSKVAWEVVCLPKEEGGLGIRRLEFFNTALIAAHIWRLFNSMDSLWVKWIHTYRLRGRNFWDVPSRAWFDKWCSVGPLSLIVSSRDIYRAGFTSNSLLVRNRPWCVLGDFNSALNLEDKVEGSLIIDIAMREFKECVDANELPRGLDGTLRKIDRIMANLGFLYSFAGAHANSRFKQQVQESWCTSVSGFHMFKVVSKLKALKKPFRSILFREGNIHEKVTKLRHELDAVQRALDLDPFNVDLREEEACYLNAKAVRVMNNPNFDFYHDGNVVDDGNDVGNSGVTNLPQASRVNEASLSGNSEYVKPVSHSSFDDAVKSVGTSSSSMTHSYPSFEPHWEWNIGDVHTSSTSASDVDGNSNFVPSKAVRGVRNPNYGSEYDGHMVNEDDGSNLLEGDGVHVSQRAGKMSLYPTNDTNTQVPSPNSQSQSHGTDVDVGGS</sequence>
<keyword evidence="2" id="KW-0695">RNA-directed DNA polymerase</keyword>
<dbReference type="GO" id="GO:0003964">
    <property type="term" value="F:RNA-directed DNA polymerase activity"/>
    <property type="evidence" value="ECO:0007669"/>
    <property type="project" value="UniProtKB-KW"/>
</dbReference>
<gene>
    <name evidence="2" type="ORF">CTI12_AA398860</name>
</gene>
<dbReference type="InterPro" id="IPR036691">
    <property type="entry name" value="Endo/exonu/phosph_ase_sf"/>
</dbReference>
<evidence type="ECO:0000313" key="2">
    <source>
        <dbReference type="EMBL" id="PWA56937.1"/>
    </source>
</evidence>
<keyword evidence="3" id="KW-1185">Reference proteome</keyword>
<feature type="compositionally biased region" description="Polar residues" evidence="1">
    <location>
        <begin position="466"/>
        <end position="479"/>
    </location>
</feature>
<organism evidence="2 3">
    <name type="scientific">Artemisia annua</name>
    <name type="common">Sweet wormwood</name>
    <dbReference type="NCBI Taxonomy" id="35608"/>
    <lineage>
        <taxon>Eukaryota</taxon>
        <taxon>Viridiplantae</taxon>
        <taxon>Streptophyta</taxon>
        <taxon>Embryophyta</taxon>
        <taxon>Tracheophyta</taxon>
        <taxon>Spermatophyta</taxon>
        <taxon>Magnoliopsida</taxon>
        <taxon>eudicotyledons</taxon>
        <taxon>Gunneridae</taxon>
        <taxon>Pentapetalae</taxon>
        <taxon>asterids</taxon>
        <taxon>campanulids</taxon>
        <taxon>Asterales</taxon>
        <taxon>Asteraceae</taxon>
        <taxon>Asteroideae</taxon>
        <taxon>Anthemideae</taxon>
        <taxon>Artemisiinae</taxon>
        <taxon>Artemisia</taxon>
    </lineage>
</organism>
<dbReference type="SUPFAM" id="SSF56219">
    <property type="entry name" value="DNase I-like"/>
    <property type="match status" value="1"/>
</dbReference>
<dbReference type="PANTHER" id="PTHR33116">
    <property type="entry name" value="REVERSE TRANSCRIPTASE ZINC-BINDING DOMAIN-CONTAINING PROTEIN-RELATED-RELATED"/>
    <property type="match status" value="1"/>
</dbReference>
<keyword evidence="2" id="KW-0548">Nucleotidyltransferase</keyword>
<dbReference type="PANTHER" id="PTHR33116:SF76">
    <property type="entry name" value="DUF4283 DOMAIN-CONTAINING PROTEIN"/>
    <property type="match status" value="1"/>
</dbReference>
<feature type="region of interest" description="Disordered" evidence="1">
    <location>
        <begin position="466"/>
        <end position="555"/>
    </location>
</feature>
<feature type="compositionally biased region" description="Polar residues" evidence="1">
    <location>
        <begin position="527"/>
        <end position="547"/>
    </location>
</feature>
<reference evidence="2 3" key="1">
    <citation type="journal article" date="2018" name="Mol. Plant">
        <title>The genome of Artemisia annua provides insight into the evolution of Asteraceae family and artemisinin biosynthesis.</title>
        <authorList>
            <person name="Shen Q."/>
            <person name="Zhang L."/>
            <person name="Liao Z."/>
            <person name="Wang S."/>
            <person name="Yan T."/>
            <person name="Shi P."/>
            <person name="Liu M."/>
            <person name="Fu X."/>
            <person name="Pan Q."/>
            <person name="Wang Y."/>
            <person name="Lv Z."/>
            <person name="Lu X."/>
            <person name="Zhang F."/>
            <person name="Jiang W."/>
            <person name="Ma Y."/>
            <person name="Chen M."/>
            <person name="Hao X."/>
            <person name="Li L."/>
            <person name="Tang Y."/>
            <person name="Lv G."/>
            <person name="Zhou Y."/>
            <person name="Sun X."/>
            <person name="Brodelius P.E."/>
            <person name="Rose J.K.C."/>
            <person name="Tang K."/>
        </authorList>
    </citation>
    <scope>NUCLEOTIDE SEQUENCE [LARGE SCALE GENOMIC DNA]</scope>
    <source>
        <strain evidence="3">cv. Huhao1</strain>
        <tissue evidence="2">Leaf</tissue>
    </source>
</reference>
<dbReference type="EMBL" id="PKPP01006310">
    <property type="protein sequence ID" value="PWA56937.1"/>
    <property type="molecule type" value="Genomic_DNA"/>
</dbReference>
<evidence type="ECO:0000256" key="1">
    <source>
        <dbReference type="SAM" id="MobiDB-lite"/>
    </source>
</evidence>
<protein>
    <submittedName>
        <fullName evidence="2">Reverse transcriptase domain, Reverse transcriptase zinc-binding domain protein</fullName>
    </submittedName>
</protein>
<dbReference type="OrthoDB" id="1932741at2759"/>
<proteinExistence type="predicted"/>
<dbReference type="Proteomes" id="UP000245207">
    <property type="component" value="Unassembled WGS sequence"/>
</dbReference>
<keyword evidence="2" id="KW-0808">Transferase</keyword>
<accession>A0A2U1M6S7</accession>